<dbReference type="GO" id="GO:0005739">
    <property type="term" value="C:mitochondrion"/>
    <property type="evidence" value="ECO:0007669"/>
    <property type="project" value="TreeGrafter"/>
</dbReference>
<dbReference type="eggNOG" id="KOG1401">
    <property type="taxonomic scope" value="Eukaryota"/>
</dbReference>
<dbReference type="SUPFAM" id="SSF52540">
    <property type="entry name" value="P-loop containing nucleoside triphosphate hydrolases"/>
    <property type="match status" value="1"/>
</dbReference>
<evidence type="ECO:0000256" key="1">
    <source>
        <dbReference type="ARBA" id="ARBA00022576"/>
    </source>
</evidence>
<evidence type="ECO:0000313" key="3">
    <source>
        <dbReference type="EMBL" id="EAQ92048.1"/>
    </source>
</evidence>
<keyword evidence="1" id="KW-0032">Aminotransferase</keyword>
<dbReference type="Pfam" id="PF13500">
    <property type="entry name" value="AAA_26"/>
    <property type="match status" value="1"/>
</dbReference>
<keyword evidence="2" id="KW-0808">Transferase</keyword>
<dbReference type="OrthoDB" id="425114at2759"/>
<dbReference type="VEuPathDB" id="FungiDB:CHGG_00283"/>
<gene>
    <name evidence="3" type="ORF">CHGG_00283</name>
</gene>
<dbReference type="GO" id="GO:0004141">
    <property type="term" value="F:dethiobiotin synthase activity"/>
    <property type="evidence" value="ECO:0007669"/>
    <property type="project" value="TreeGrafter"/>
</dbReference>
<dbReference type="GO" id="GO:0004015">
    <property type="term" value="F:adenosylmethionine-8-amino-7-oxononanoate transaminase activity"/>
    <property type="evidence" value="ECO:0007669"/>
    <property type="project" value="TreeGrafter"/>
</dbReference>
<dbReference type="HOGENOM" id="CLU_888527_0_0_1"/>
<reference evidence="4" key="1">
    <citation type="journal article" date="2015" name="Genome Announc.">
        <title>Draft genome sequence of the cellulolytic fungus Chaetomium globosum.</title>
        <authorList>
            <person name="Cuomo C.A."/>
            <person name="Untereiner W.A."/>
            <person name="Ma L.-J."/>
            <person name="Grabherr M."/>
            <person name="Birren B.W."/>
        </authorList>
    </citation>
    <scope>NUCLEOTIDE SEQUENCE [LARGE SCALE GENOMIC DNA]</scope>
    <source>
        <strain evidence="4">ATCC 6205 / CBS 148.51 / DSM 1962 / NBRC 6347 / NRRL 1970</strain>
    </source>
</reference>
<dbReference type="UniPathway" id="UPA00078"/>
<accession>Q2HHM1</accession>
<protein>
    <submittedName>
        <fullName evidence="3">Uncharacterized protein</fullName>
    </submittedName>
</protein>
<dbReference type="InParanoid" id="Q2HHM1"/>
<dbReference type="AlphaFoldDB" id="Q2HHM1"/>
<name>Q2HHM1_CHAGB</name>
<dbReference type="Gene3D" id="3.40.50.300">
    <property type="entry name" value="P-loop containing nucleotide triphosphate hydrolases"/>
    <property type="match status" value="1"/>
</dbReference>
<organism evidence="3 4">
    <name type="scientific">Chaetomium globosum (strain ATCC 6205 / CBS 148.51 / DSM 1962 / NBRC 6347 / NRRL 1970)</name>
    <name type="common">Soil fungus</name>
    <dbReference type="NCBI Taxonomy" id="306901"/>
    <lineage>
        <taxon>Eukaryota</taxon>
        <taxon>Fungi</taxon>
        <taxon>Dikarya</taxon>
        <taxon>Ascomycota</taxon>
        <taxon>Pezizomycotina</taxon>
        <taxon>Sordariomycetes</taxon>
        <taxon>Sordariomycetidae</taxon>
        <taxon>Sordariales</taxon>
        <taxon>Chaetomiaceae</taxon>
        <taxon>Chaetomium</taxon>
    </lineage>
</organism>
<evidence type="ECO:0000256" key="2">
    <source>
        <dbReference type="ARBA" id="ARBA00022679"/>
    </source>
</evidence>
<dbReference type="InterPro" id="IPR027417">
    <property type="entry name" value="P-loop_NTPase"/>
</dbReference>
<dbReference type="EMBL" id="CH408029">
    <property type="protein sequence ID" value="EAQ92048.1"/>
    <property type="molecule type" value="Genomic_DNA"/>
</dbReference>
<dbReference type="PANTHER" id="PTHR42684">
    <property type="entry name" value="ADENOSYLMETHIONINE-8-AMINO-7-OXONONANOATE AMINOTRANSFERASE"/>
    <property type="match status" value="1"/>
</dbReference>
<dbReference type="RefSeq" id="XP_001219504.1">
    <property type="nucleotide sequence ID" value="XM_001219503.1"/>
</dbReference>
<dbReference type="CDD" id="cd03109">
    <property type="entry name" value="DTBS"/>
    <property type="match status" value="1"/>
</dbReference>
<evidence type="ECO:0000313" key="4">
    <source>
        <dbReference type="Proteomes" id="UP000001056"/>
    </source>
</evidence>
<dbReference type="STRING" id="306901.Q2HHM1"/>
<dbReference type="Proteomes" id="UP000001056">
    <property type="component" value="Unassembled WGS sequence"/>
</dbReference>
<dbReference type="GO" id="GO:0009102">
    <property type="term" value="P:biotin biosynthetic process"/>
    <property type="evidence" value="ECO:0007669"/>
    <property type="project" value="UniProtKB-UniPathway"/>
</dbReference>
<sequence>MTLIPPARSAAVALPANSPGLRGQHRGRQDSGDHYSLQKVLTGSAADEETSYLKPVSTGAALRRRRLVRTLFQYELAVSPHIAAQASGQPIVADKMVLAEISKSAARQVSRGPGWLFVETAGGVHSPAPSGSTQADLYRPLRLPVVLVGDSKLGGISQTISAFESLKLRGYDVEMVLLFREGQFQNHQYLAEYFKDQHNIPVMTFPEPPNRIRGDTTADAAAMSRYYEHNSGNDSNLHDILKHLDTRHNNRISRLESMSTKASLNNLVPLHPTEGPHCRLNHHHATPFTVTWSKTRTRSSISNILWRVHDGKL</sequence>
<dbReference type="GeneID" id="4387957"/>
<proteinExistence type="predicted"/>
<keyword evidence="4" id="KW-1185">Reference proteome</keyword>
<dbReference type="PANTHER" id="PTHR42684:SF3">
    <property type="entry name" value="ADENOSYLMETHIONINE-8-AMINO-7-OXONONANOATE AMINOTRANSFERASE"/>
    <property type="match status" value="1"/>
</dbReference>